<evidence type="ECO:0000256" key="2">
    <source>
        <dbReference type="SAM" id="Phobius"/>
    </source>
</evidence>
<evidence type="ECO:0000313" key="4">
    <source>
        <dbReference type="EnsemblMetazoa" id="G8189.1:cds"/>
    </source>
</evidence>
<keyword evidence="1" id="KW-0245">EGF-like domain</keyword>
<dbReference type="Pfam" id="PF00053">
    <property type="entry name" value="EGF_laminin"/>
    <property type="match status" value="1"/>
</dbReference>
<reference evidence="4" key="1">
    <citation type="submission" date="2022-08" db="UniProtKB">
        <authorList>
            <consortium name="EnsemblMetazoa"/>
        </authorList>
    </citation>
    <scope>IDENTIFICATION</scope>
    <source>
        <strain evidence="4">05x7-T-G4-1.051#20</strain>
    </source>
</reference>
<evidence type="ECO:0000313" key="5">
    <source>
        <dbReference type="Proteomes" id="UP000005408"/>
    </source>
</evidence>
<organism evidence="4 5">
    <name type="scientific">Magallana gigas</name>
    <name type="common">Pacific oyster</name>
    <name type="synonym">Crassostrea gigas</name>
    <dbReference type="NCBI Taxonomy" id="29159"/>
    <lineage>
        <taxon>Eukaryota</taxon>
        <taxon>Metazoa</taxon>
        <taxon>Spiralia</taxon>
        <taxon>Lophotrochozoa</taxon>
        <taxon>Mollusca</taxon>
        <taxon>Bivalvia</taxon>
        <taxon>Autobranchia</taxon>
        <taxon>Pteriomorphia</taxon>
        <taxon>Ostreida</taxon>
        <taxon>Ostreoidea</taxon>
        <taxon>Ostreidae</taxon>
        <taxon>Magallana</taxon>
    </lineage>
</organism>
<evidence type="ECO:0000256" key="1">
    <source>
        <dbReference type="ARBA" id="ARBA00022536"/>
    </source>
</evidence>
<keyword evidence="2" id="KW-0472">Membrane</keyword>
<dbReference type="Gene3D" id="2.170.300.10">
    <property type="entry name" value="Tie2 ligand-binding domain superfamily"/>
    <property type="match status" value="1"/>
</dbReference>
<dbReference type="InterPro" id="IPR042635">
    <property type="entry name" value="MEGF10/SREC1/2-like"/>
</dbReference>
<dbReference type="GO" id="GO:0005044">
    <property type="term" value="F:scavenger receptor activity"/>
    <property type="evidence" value="ECO:0007669"/>
    <property type="project" value="InterPro"/>
</dbReference>
<dbReference type="Proteomes" id="UP000005408">
    <property type="component" value="Unassembled WGS sequence"/>
</dbReference>
<evidence type="ECO:0000259" key="3">
    <source>
        <dbReference type="SMART" id="SM00181"/>
    </source>
</evidence>
<dbReference type="SMART" id="SM00181">
    <property type="entry name" value="EGF"/>
    <property type="match status" value="2"/>
</dbReference>
<dbReference type="InterPro" id="IPR002049">
    <property type="entry name" value="LE_dom"/>
</dbReference>
<keyword evidence="2" id="KW-0812">Transmembrane</keyword>
<name>A0A8W8NN71_MAGGI</name>
<dbReference type="PANTHER" id="PTHR24043">
    <property type="entry name" value="SCAVENGER RECEPTOR CLASS F"/>
    <property type="match status" value="1"/>
</dbReference>
<dbReference type="AlphaFoldDB" id="A0A8W8NN71"/>
<sequence length="242" mass="27178">MVTKKHNAGVIVLGCNETDMYGSNCDILCPTICKYNTCHIQQGTCFGCQPGWTGLYCNTKHGHCDKGCDPGYTNRDCSIECSSGYFGMKCRGRCSGNCINNEACDHITGICPRRCMDGYIGRHCNISCQPGYFGTNCSFPCWPHYGLRNVEFTTDVSACTFWIAAFSISLVNNIIFLFAMFLSRRKEIVKLKSTTNEENFSKRSGSKTEQTATTVDPSHYQELKVSQPENTYQTYISSDYHW</sequence>
<accession>A0A8W8NN71</accession>
<dbReference type="CDD" id="cd00055">
    <property type="entry name" value="EGF_Lam"/>
    <property type="match status" value="1"/>
</dbReference>
<proteinExistence type="predicted"/>
<keyword evidence="5" id="KW-1185">Reference proteome</keyword>
<feature type="domain" description="EGF-like" evidence="3">
    <location>
        <begin position="28"/>
        <end position="58"/>
    </location>
</feature>
<keyword evidence="2" id="KW-1133">Transmembrane helix</keyword>
<feature type="transmembrane region" description="Helical" evidence="2">
    <location>
        <begin position="161"/>
        <end position="182"/>
    </location>
</feature>
<feature type="domain" description="EGF-like" evidence="3">
    <location>
        <begin position="103"/>
        <end position="138"/>
    </location>
</feature>
<dbReference type="PANTHER" id="PTHR24043:SF8">
    <property type="entry name" value="EGF-LIKE DOMAIN-CONTAINING PROTEIN"/>
    <property type="match status" value="1"/>
</dbReference>
<dbReference type="EnsemblMetazoa" id="G8189.1">
    <property type="protein sequence ID" value="G8189.1:cds"/>
    <property type="gene ID" value="G8189"/>
</dbReference>
<protein>
    <recommendedName>
        <fullName evidence="3">EGF-like domain-containing protein</fullName>
    </recommendedName>
</protein>
<dbReference type="InterPro" id="IPR000742">
    <property type="entry name" value="EGF"/>
</dbReference>